<gene>
    <name evidence="1" type="ORF">CKO25_15045</name>
</gene>
<organism evidence="1 2">
    <name type="scientific">Thiocapsa imhoffii</name>
    <dbReference type="NCBI Taxonomy" id="382777"/>
    <lineage>
        <taxon>Bacteria</taxon>
        <taxon>Pseudomonadati</taxon>
        <taxon>Pseudomonadota</taxon>
        <taxon>Gammaproteobacteria</taxon>
        <taxon>Chromatiales</taxon>
        <taxon>Chromatiaceae</taxon>
        <taxon>Thiocapsa</taxon>
    </lineage>
</organism>
<reference evidence="1 2" key="1">
    <citation type="journal article" date="2020" name="Microorganisms">
        <title>Osmotic Adaptation and Compatible Solute Biosynthesis of Phototrophic Bacteria as Revealed from Genome Analyses.</title>
        <authorList>
            <person name="Imhoff J.F."/>
            <person name="Rahn T."/>
            <person name="Kunzel S."/>
            <person name="Keller A."/>
            <person name="Neulinger S.C."/>
        </authorList>
    </citation>
    <scope>NUCLEOTIDE SEQUENCE [LARGE SCALE GENOMIC DNA]</scope>
    <source>
        <strain evidence="1 2">DSM 21303</strain>
    </source>
</reference>
<dbReference type="RefSeq" id="WP_200388750.1">
    <property type="nucleotide sequence ID" value="NZ_NRSD01000017.1"/>
</dbReference>
<dbReference type="AlphaFoldDB" id="A0A9X0WK13"/>
<protein>
    <submittedName>
        <fullName evidence="1">Osmotically inducible protein OsmC</fullName>
    </submittedName>
</protein>
<comment type="caution">
    <text evidence="1">The sequence shown here is derived from an EMBL/GenBank/DDBJ whole genome shotgun (WGS) entry which is preliminary data.</text>
</comment>
<dbReference type="EMBL" id="NRSD01000017">
    <property type="protein sequence ID" value="MBK1645941.1"/>
    <property type="molecule type" value="Genomic_DNA"/>
</dbReference>
<evidence type="ECO:0000313" key="2">
    <source>
        <dbReference type="Proteomes" id="UP001138802"/>
    </source>
</evidence>
<dbReference type="InterPro" id="IPR015946">
    <property type="entry name" value="KH_dom-like_a/b"/>
</dbReference>
<dbReference type="InterPro" id="IPR036102">
    <property type="entry name" value="OsmC/Ohrsf"/>
</dbReference>
<accession>A0A9X0WK13</accession>
<dbReference type="SUPFAM" id="SSF82784">
    <property type="entry name" value="OsmC-like"/>
    <property type="match status" value="1"/>
</dbReference>
<dbReference type="Proteomes" id="UP001138802">
    <property type="component" value="Unassembled WGS sequence"/>
</dbReference>
<dbReference type="Gene3D" id="3.30.300.20">
    <property type="match status" value="1"/>
</dbReference>
<evidence type="ECO:0000313" key="1">
    <source>
        <dbReference type="EMBL" id="MBK1645941.1"/>
    </source>
</evidence>
<sequence>MSEEGRFKIHLEQQEGFQIKVAFDWKRAADLIMDEPPPLGEQQGPNASRLLAAAAANCLSASLLYCVFKEEPPASCVRAEAICVMVRNAKKRLRVGRLEVTLILEDVVIQAPRFARCKDLFEDFCVVSASIREGIPLRVTVQDTAGNVLHHSE</sequence>
<proteinExistence type="predicted"/>
<keyword evidence="2" id="KW-1185">Reference proteome</keyword>
<name>A0A9X0WK13_9GAMM</name>